<dbReference type="GO" id="GO:0046872">
    <property type="term" value="F:metal ion binding"/>
    <property type="evidence" value="ECO:0007669"/>
    <property type="project" value="UniProtKB-UniRule"/>
</dbReference>
<dbReference type="GO" id="GO:0006974">
    <property type="term" value="P:DNA damage response"/>
    <property type="evidence" value="ECO:0007669"/>
    <property type="project" value="TreeGrafter"/>
</dbReference>
<dbReference type="AlphaFoldDB" id="A0A139A743"/>
<dbReference type="Gene3D" id="3.40.50.10880">
    <property type="entry name" value="Uncharacterised protein PF01937, DUF89, domain 3"/>
    <property type="match status" value="1"/>
</dbReference>
<evidence type="ECO:0000256" key="4">
    <source>
        <dbReference type="ARBA" id="ARBA00022801"/>
    </source>
</evidence>
<reference evidence="9 10" key="1">
    <citation type="journal article" date="2015" name="Genome Biol. Evol.">
        <title>Phylogenomic analyses indicate that early fungi evolved digesting cell walls of algal ancestors of land plants.</title>
        <authorList>
            <person name="Chang Y."/>
            <person name="Wang S."/>
            <person name="Sekimoto S."/>
            <person name="Aerts A.L."/>
            <person name="Choi C."/>
            <person name="Clum A."/>
            <person name="LaButti K.M."/>
            <person name="Lindquist E.A."/>
            <person name="Yee Ngan C."/>
            <person name="Ohm R.A."/>
            <person name="Salamov A.A."/>
            <person name="Grigoriev I.V."/>
            <person name="Spatafora J.W."/>
            <person name="Berbee M.L."/>
        </authorList>
    </citation>
    <scope>NUCLEOTIDE SEQUENCE [LARGE SCALE GENOMIC DNA]</scope>
    <source>
        <strain evidence="9 10">JEL478</strain>
    </source>
</reference>
<proteinExistence type="inferred from homology"/>
<dbReference type="GO" id="GO:0103026">
    <property type="term" value="F:fructose-1-phosphatase activity"/>
    <property type="evidence" value="ECO:0007669"/>
    <property type="project" value="RHEA"/>
</dbReference>
<evidence type="ECO:0000256" key="2">
    <source>
        <dbReference type="ARBA" id="ARBA00009519"/>
    </source>
</evidence>
<comment type="similarity">
    <text evidence="2 7">Belongs to the damage-control phosphatase family. Sugar phosphate phosphatase III subfamily.</text>
</comment>
<keyword evidence="4 7" id="KW-0378">Hydrolase</keyword>
<comment type="function">
    <text evidence="7">Metal-dependent phosphatase that shows phosphatase activity against several substrates, including fructose-1-phosphate and fructose-6-phosphate. Its preference for fructose-1-phosphate, a strong glycating agent that causes DNA damage rather than a canonical yeast metabolite, suggests a damage-control function in hexose phosphate metabolism.</text>
</comment>
<evidence type="ECO:0000256" key="6">
    <source>
        <dbReference type="ARBA" id="ARBA00048809"/>
    </source>
</evidence>
<dbReference type="PANTHER" id="PTHR12260">
    <property type="entry name" value="DAMAGE-CONTROL PHOSPHATASE ARMT1"/>
    <property type="match status" value="1"/>
</dbReference>
<keyword evidence="5 7" id="KW-0464">Manganese</keyword>
<comment type="domain">
    <text evidence="7">Subfamily III proteins have a conserved RTxK motif about 40-50 residues from the C-terminus; the threonine may be replaced by serine or cysteine.</text>
</comment>
<dbReference type="InterPro" id="IPR002791">
    <property type="entry name" value="ARMT1-like_metal-bd"/>
</dbReference>
<keyword evidence="3 7" id="KW-0479">Metal-binding</keyword>
<evidence type="ECO:0000256" key="7">
    <source>
        <dbReference type="RuleBase" id="RU367030"/>
    </source>
</evidence>
<dbReference type="OrthoDB" id="541375at2759"/>
<dbReference type="EMBL" id="KQ965790">
    <property type="protein sequence ID" value="KXS12163.1"/>
    <property type="molecule type" value="Genomic_DNA"/>
</dbReference>
<organism evidence="9 10">
    <name type="scientific">Gonapodya prolifera (strain JEL478)</name>
    <name type="common">Monoblepharis prolifera</name>
    <dbReference type="NCBI Taxonomy" id="1344416"/>
    <lineage>
        <taxon>Eukaryota</taxon>
        <taxon>Fungi</taxon>
        <taxon>Fungi incertae sedis</taxon>
        <taxon>Chytridiomycota</taxon>
        <taxon>Chytridiomycota incertae sedis</taxon>
        <taxon>Monoblepharidomycetes</taxon>
        <taxon>Monoblepharidales</taxon>
        <taxon>Gonapodyaceae</taxon>
        <taxon>Gonapodya</taxon>
    </lineage>
</organism>
<dbReference type="SUPFAM" id="SSF111321">
    <property type="entry name" value="AF1104-like"/>
    <property type="match status" value="1"/>
</dbReference>
<evidence type="ECO:0000313" key="9">
    <source>
        <dbReference type="EMBL" id="KXS12163.1"/>
    </source>
</evidence>
<sequence>MLDDIRLDDPITPPFPFLYCKTPDTFPFETAVRRWPSILTSVVNDVYKTLGDGSDPRTRQAKDIIAEVGKLRHEVMRDMTLRSIEDDGDVDVKLWNEVLEHWWQDPADRTFFKAPWLFAECYLYRRVREIFAKRSNPDPALDWGSYDPFASQKDATLKASLQSFAVMAEKLEFLLAQAQSDDIGAHETTFQELLMSSLWGNQVDLSLHSNTSAHGMQEDTRAHLEKMKEKIIVDDSRILWKLLLSSPRGKTVDIILDNAGFELLTDLLLAHFLIATKVCARVRFFGKAQPWFVSDTTRRDFLHTCATLSGLDAHSAESNPAVSSIAHTWSLWIAEGTWEFHAPLLFTTPYSYWHLKTANPGLYRLCFNRTPYVRTPADTFYTVPF</sequence>
<protein>
    <recommendedName>
        <fullName evidence="7">Sugar phosphate phosphatase</fullName>
        <ecNumber evidence="7">3.1.3.-</ecNumber>
    </recommendedName>
</protein>
<gene>
    <name evidence="9" type="ORF">M427DRAFT_147206</name>
</gene>
<dbReference type="InterPro" id="IPR036075">
    <property type="entry name" value="ARMT-1-like_metal-bd_sf"/>
</dbReference>
<dbReference type="PANTHER" id="PTHR12260:SF6">
    <property type="entry name" value="DAMAGE-CONTROL PHOSPHATASE ARMT1"/>
    <property type="match status" value="1"/>
</dbReference>
<dbReference type="GO" id="GO:0097023">
    <property type="term" value="F:fructose 6-phosphate aldolase activity"/>
    <property type="evidence" value="ECO:0007669"/>
    <property type="project" value="RHEA"/>
</dbReference>
<comment type="cofactor">
    <cofactor evidence="7">
        <name>Mn(2+)</name>
        <dbReference type="ChEBI" id="CHEBI:29035"/>
    </cofactor>
    <cofactor evidence="7">
        <name>Ni(2+)</name>
        <dbReference type="ChEBI" id="CHEBI:49786"/>
    </cofactor>
</comment>
<dbReference type="GO" id="GO:0005634">
    <property type="term" value="C:nucleus"/>
    <property type="evidence" value="ECO:0007669"/>
    <property type="project" value="TreeGrafter"/>
</dbReference>
<keyword evidence="10" id="KW-1185">Reference proteome</keyword>
<feature type="domain" description="Damage-control phosphatase ARMT1-like metal-binding" evidence="8">
    <location>
        <begin position="30"/>
        <end position="363"/>
    </location>
</feature>
<accession>A0A139A743</accession>
<evidence type="ECO:0000256" key="5">
    <source>
        <dbReference type="ARBA" id="ARBA00023211"/>
    </source>
</evidence>
<dbReference type="InterPro" id="IPR039763">
    <property type="entry name" value="ARMT1"/>
</dbReference>
<dbReference type="OMA" id="SHFWTGP"/>
<dbReference type="Pfam" id="PF01937">
    <property type="entry name" value="ARMT1-like_dom"/>
    <property type="match status" value="1"/>
</dbReference>
<evidence type="ECO:0000259" key="8">
    <source>
        <dbReference type="Pfam" id="PF01937"/>
    </source>
</evidence>
<evidence type="ECO:0000256" key="3">
    <source>
        <dbReference type="ARBA" id="ARBA00022723"/>
    </source>
</evidence>
<evidence type="ECO:0000256" key="1">
    <source>
        <dbReference type="ARBA" id="ARBA00001326"/>
    </source>
</evidence>
<comment type="catalytic activity">
    <reaction evidence="6 7">
        <text>beta-D-fructose 6-phosphate = dihydroxyacetone + D-glyceraldehyde 3-phosphate</text>
        <dbReference type="Rhea" id="RHEA:28002"/>
        <dbReference type="ChEBI" id="CHEBI:16016"/>
        <dbReference type="ChEBI" id="CHEBI:57634"/>
        <dbReference type="ChEBI" id="CHEBI:59776"/>
    </reaction>
</comment>
<dbReference type="Proteomes" id="UP000070544">
    <property type="component" value="Unassembled WGS sequence"/>
</dbReference>
<evidence type="ECO:0000313" key="10">
    <source>
        <dbReference type="Proteomes" id="UP000070544"/>
    </source>
</evidence>
<dbReference type="STRING" id="1344416.A0A139A743"/>
<comment type="catalytic activity">
    <reaction evidence="1 7">
        <text>beta-D-fructose 1-phosphate + H2O = D-fructose + phosphate</text>
        <dbReference type="Rhea" id="RHEA:35603"/>
        <dbReference type="ChEBI" id="CHEBI:15377"/>
        <dbReference type="ChEBI" id="CHEBI:37721"/>
        <dbReference type="ChEBI" id="CHEBI:43474"/>
        <dbReference type="ChEBI" id="CHEBI:138881"/>
    </reaction>
</comment>
<dbReference type="Gene3D" id="1.20.930.60">
    <property type="match status" value="1"/>
</dbReference>
<dbReference type="EC" id="3.1.3.-" evidence="7"/>
<name>A0A139A743_GONPJ</name>